<gene>
    <name evidence="1" type="ORF">FEM03_16445</name>
</gene>
<dbReference type="RefSeq" id="WP_138087377.1">
    <property type="nucleotide sequence ID" value="NZ_VAUV01000012.1"/>
</dbReference>
<accession>A0A5R8KD79</accession>
<dbReference type="SUPFAM" id="SSF52540">
    <property type="entry name" value="P-loop containing nucleoside triphosphate hydrolases"/>
    <property type="match status" value="1"/>
</dbReference>
<evidence type="ECO:0000313" key="1">
    <source>
        <dbReference type="EMBL" id="TLD69549.1"/>
    </source>
</evidence>
<name>A0A5R8KD79_9BACT</name>
<evidence type="ECO:0000313" key="2">
    <source>
        <dbReference type="Proteomes" id="UP000306196"/>
    </source>
</evidence>
<dbReference type="Proteomes" id="UP000306196">
    <property type="component" value="Unassembled WGS sequence"/>
</dbReference>
<reference evidence="1 2" key="1">
    <citation type="submission" date="2019-05" db="EMBL/GenBank/DDBJ databases">
        <title>Verrucobacter flavum gen. nov., sp. nov. a new member of the family Verrucomicrobiaceae.</title>
        <authorList>
            <person name="Szuroczki S."/>
            <person name="Abbaszade G."/>
            <person name="Szabo A."/>
            <person name="Felfoldi T."/>
            <person name="Schumann P."/>
            <person name="Boka K."/>
            <person name="Keki Z."/>
            <person name="Toumi M."/>
            <person name="Toth E."/>
        </authorList>
    </citation>
    <scope>NUCLEOTIDE SEQUENCE [LARGE SCALE GENOMIC DNA]</scope>
    <source>
        <strain evidence="1 2">MG-N-17</strain>
    </source>
</reference>
<dbReference type="InterPro" id="IPR027417">
    <property type="entry name" value="P-loop_NTPase"/>
</dbReference>
<protein>
    <submittedName>
        <fullName evidence="1">Uncharacterized protein</fullName>
    </submittedName>
</protein>
<organism evidence="1 2">
    <name type="scientific">Phragmitibacter flavus</name>
    <dbReference type="NCBI Taxonomy" id="2576071"/>
    <lineage>
        <taxon>Bacteria</taxon>
        <taxon>Pseudomonadati</taxon>
        <taxon>Verrucomicrobiota</taxon>
        <taxon>Verrucomicrobiia</taxon>
        <taxon>Verrucomicrobiales</taxon>
        <taxon>Verrucomicrobiaceae</taxon>
        <taxon>Phragmitibacter</taxon>
    </lineage>
</organism>
<comment type="caution">
    <text evidence="1">The sequence shown here is derived from an EMBL/GenBank/DDBJ whole genome shotgun (WGS) entry which is preliminary data.</text>
</comment>
<keyword evidence="2" id="KW-1185">Reference proteome</keyword>
<proteinExistence type="predicted"/>
<dbReference type="OrthoDB" id="336284at2"/>
<sequence>MLAPVDYIDLGRKFALVREDGDLEDYAYKNYVFDPDQGILTNGYTWEQLLKRRLVVILGEPGSGKSYELQAQASLGSQQAPRFYMRLDELATLGSEIRLRNEDSASLTAWKGSISRAVFFLDSVDEAKIQQNADFHRAIDRFTDLIGARAMLRANVVISSRITEWLPTIDAHEVRMRIPNLEKEDKAEEPYPFVVSLLPLDESGIKTYVTARQASHAESFLEALERTHSWEFARRPADVNDLLAYWKEKKNLGTLTEILDFTCDRQLIKASDRDRWDLLSLERARSGAEYLAAATLFCRKFIFQIPGEIHFSLNAIDASRCLPSDWRKEEIQTLLTRPIFDGASYGHIRFHHRRLSEFLAFKWLKNLMEQGCPVDVLEDLLFDTRGLEPVLRPSLAPLAAWLAAGVNQWNIVVFRCILETAPEILLRYSDPAQLSSENKRALLKALVQKAEGRERLWWEHEKATLSRLADDSLSEDINTLLTTPSNGREIQELALEIVIAGKLTGCTNVVLTIAIKDLEKGDIFPTASRALTLTATESELRSLAAAADEIKLLPRRVCMPLCKLLFPGIWGAKELFRTFSRLRFSTQGVIGWDYTLSQYLPTVTYKENGLSLLRGLLGYPVDDNDNEEDYEPPWSLKTALAISEVLLDWPTVSEAEATAIAEVIVRISDHRPSVERDDSLPGRTERHPKVREQYFRIAADSLEKDHEQAASHLSCVQIYYDRIRPVAADLDWLLKWAAAATSPADFKRAIEWSLEVWHQTGRSSSKFAEIKRLANSSANTREILKRFCPNLLFRAQAFWHIRIQPKFRPYRRRMALKKVKKPFLKIREQYNLWRYRNKLRSGEYVNWLVHLIDDARHETHDKWTPTDWSPLEKKMGRRCVEAAKEGCFQVWKRYTPDLPHEKNPSGNTTHGCIAGLAGIMAAWQDGRLIFSDLPFSDAQRATKYALQEMNGFPPWFDDLTSAQPQAVQSILAECIAAEWQTSTGLELYHIAINYLAWSNSRATALMKPQIYELLTDKEPQNFFILYNAIKILFSAPLSSEDELTRLIQNKAHSIASTSPGFPTWMALWLEFDAINALDALDSHLPNSIDPTELMISVSASLSSRYDDHVPLSANPSWVHPIAMLRFIPLVYQYIRREEDTNRSSGGAYNVTTRDDAQDFRGALLDRLVATDHPDVCQTLQALLADPLLSHLQDYIKYLLNKSRQKFADISPWHTTDMREFATEYERQPRSDSDLFEIGIRRLSDIKRWVEFGEDSPREEVRHEDNETSFRRWLQRRLNESSRGRYSVPQEWEIDQSLRPDLRLVIPDAAPVSMELKIADNWTFQGLINGLEDQLVGSYLRDHRARYGIYVLALFNRDRKWDSLNGGPRINCEQMLAILRQKSKEILQNRLGVSGLEILLIHFSPPVR</sequence>
<dbReference type="EMBL" id="VAUV01000012">
    <property type="protein sequence ID" value="TLD69549.1"/>
    <property type="molecule type" value="Genomic_DNA"/>
</dbReference>